<sequence length="236" mass="25269">MFVPIYDHNPLRHLAVPWVTRALILVNVAVYALLQEPRLVGEPASEAMLASFGVIPAVMTDLAYLPPELVRLPTEATLVTYMFLHAGWLHLVTNMLFLWVFGDNVEDAMGHARFLVFYLVCGVVAGLAHVASAPGSEIPLVGASGAVAGCVSAYLILHPRVKVWVLVLMRIPIRIPAAIALGAWIVLQGVNGVLANDDGTAWWAHIGGLIAGAVLVVPLRRPGVPLFDRGLDAGTP</sequence>
<dbReference type="Gene3D" id="1.20.1540.10">
    <property type="entry name" value="Rhomboid-like"/>
    <property type="match status" value="1"/>
</dbReference>
<evidence type="ECO:0000256" key="1">
    <source>
        <dbReference type="ARBA" id="ARBA00004141"/>
    </source>
</evidence>
<proteinExistence type="inferred from homology"/>
<feature type="transmembrane region" description="Helical" evidence="7">
    <location>
        <begin position="114"/>
        <end position="132"/>
    </location>
</feature>
<reference evidence="9 10" key="1">
    <citation type="submission" date="2018-08" db="EMBL/GenBank/DDBJ databases">
        <title>Complete genome sequencing of Blastochloris tepida GI.</title>
        <authorList>
            <person name="Tsukatani Y."/>
            <person name="Mori H."/>
        </authorList>
    </citation>
    <scope>NUCLEOTIDE SEQUENCE [LARGE SCALE GENOMIC DNA]</scope>
    <source>
        <strain evidence="9 10">GI</strain>
    </source>
</reference>
<dbReference type="Proteomes" id="UP000266934">
    <property type="component" value="Chromosome"/>
</dbReference>
<organism evidence="9 10">
    <name type="scientific">Blastochloris tepida</name>
    <dbReference type="NCBI Taxonomy" id="2233851"/>
    <lineage>
        <taxon>Bacteria</taxon>
        <taxon>Pseudomonadati</taxon>
        <taxon>Pseudomonadota</taxon>
        <taxon>Alphaproteobacteria</taxon>
        <taxon>Hyphomicrobiales</taxon>
        <taxon>Blastochloridaceae</taxon>
        <taxon>Blastochloris</taxon>
    </lineage>
</organism>
<keyword evidence="6 7" id="KW-0472">Membrane</keyword>
<dbReference type="OrthoDB" id="9813074at2"/>
<dbReference type="AlphaFoldDB" id="A0A348G5E6"/>
<dbReference type="Pfam" id="PF01694">
    <property type="entry name" value="Rhomboid"/>
    <property type="match status" value="1"/>
</dbReference>
<feature type="domain" description="Peptidase S54 rhomboid" evidence="8">
    <location>
        <begin position="77"/>
        <end position="220"/>
    </location>
</feature>
<dbReference type="PANTHER" id="PTHR43731:SF14">
    <property type="entry name" value="PRESENILIN-ASSOCIATED RHOMBOID-LIKE PROTEIN, MITOCHONDRIAL"/>
    <property type="match status" value="1"/>
</dbReference>
<feature type="transmembrane region" description="Helical" evidence="7">
    <location>
        <begin position="15"/>
        <end position="34"/>
    </location>
</feature>
<dbReference type="RefSeq" id="WP_126401837.1">
    <property type="nucleotide sequence ID" value="NZ_AP018907.1"/>
</dbReference>
<dbReference type="InterPro" id="IPR050925">
    <property type="entry name" value="Rhomboid_protease_S54"/>
</dbReference>
<dbReference type="GO" id="GO:0016020">
    <property type="term" value="C:membrane"/>
    <property type="evidence" value="ECO:0007669"/>
    <property type="project" value="UniProtKB-SubCell"/>
</dbReference>
<comment type="subcellular location">
    <subcellularLocation>
        <location evidence="1">Membrane</location>
        <topology evidence="1">Multi-pass membrane protein</topology>
    </subcellularLocation>
</comment>
<protein>
    <submittedName>
        <fullName evidence="9">Rhomboid family intramembrane serine protease</fullName>
    </submittedName>
</protein>
<comment type="similarity">
    <text evidence="2">Belongs to the peptidase S54 family.</text>
</comment>
<dbReference type="GO" id="GO:0004252">
    <property type="term" value="F:serine-type endopeptidase activity"/>
    <property type="evidence" value="ECO:0007669"/>
    <property type="project" value="InterPro"/>
</dbReference>
<feature type="transmembrane region" description="Helical" evidence="7">
    <location>
        <begin position="46"/>
        <end position="66"/>
    </location>
</feature>
<dbReference type="GO" id="GO:0006508">
    <property type="term" value="P:proteolysis"/>
    <property type="evidence" value="ECO:0007669"/>
    <property type="project" value="UniProtKB-KW"/>
</dbReference>
<evidence type="ECO:0000256" key="5">
    <source>
        <dbReference type="ARBA" id="ARBA00022989"/>
    </source>
</evidence>
<feature type="transmembrane region" description="Helical" evidence="7">
    <location>
        <begin position="199"/>
        <end position="219"/>
    </location>
</feature>
<keyword evidence="9" id="KW-0645">Protease</keyword>
<dbReference type="KEGG" id="blag:BLTE_34640"/>
<evidence type="ECO:0000256" key="3">
    <source>
        <dbReference type="ARBA" id="ARBA00022692"/>
    </source>
</evidence>
<gene>
    <name evidence="9" type="ORF">BLTE_34640</name>
</gene>
<feature type="transmembrane region" description="Helical" evidence="7">
    <location>
        <begin position="138"/>
        <end position="157"/>
    </location>
</feature>
<dbReference type="InterPro" id="IPR022764">
    <property type="entry name" value="Peptidase_S54_rhomboid_dom"/>
</dbReference>
<feature type="transmembrane region" description="Helical" evidence="7">
    <location>
        <begin position="78"/>
        <end position="102"/>
    </location>
</feature>
<name>A0A348G5E6_9HYPH</name>
<dbReference type="InterPro" id="IPR035952">
    <property type="entry name" value="Rhomboid-like_sf"/>
</dbReference>
<keyword evidence="3 7" id="KW-0812">Transmembrane</keyword>
<evidence type="ECO:0000256" key="6">
    <source>
        <dbReference type="ARBA" id="ARBA00023136"/>
    </source>
</evidence>
<keyword evidence="4" id="KW-0378">Hydrolase</keyword>
<evidence type="ECO:0000256" key="7">
    <source>
        <dbReference type="SAM" id="Phobius"/>
    </source>
</evidence>
<evidence type="ECO:0000256" key="2">
    <source>
        <dbReference type="ARBA" id="ARBA00009045"/>
    </source>
</evidence>
<dbReference type="EMBL" id="AP018907">
    <property type="protein sequence ID" value="BBF94779.1"/>
    <property type="molecule type" value="Genomic_DNA"/>
</dbReference>
<dbReference type="PANTHER" id="PTHR43731">
    <property type="entry name" value="RHOMBOID PROTEASE"/>
    <property type="match status" value="1"/>
</dbReference>
<keyword evidence="5 7" id="KW-1133">Transmembrane helix</keyword>
<keyword evidence="10" id="KW-1185">Reference proteome</keyword>
<accession>A0A348G5E6</accession>
<evidence type="ECO:0000313" key="9">
    <source>
        <dbReference type="EMBL" id="BBF94779.1"/>
    </source>
</evidence>
<evidence type="ECO:0000256" key="4">
    <source>
        <dbReference type="ARBA" id="ARBA00022801"/>
    </source>
</evidence>
<evidence type="ECO:0000259" key="8">
    <source>
        <dbReference type="Pfam" id="PF01694"/>
    </source>
</evidence>
<dbReference type="SUPFAM" id="SSF144091">
    <property type="entry name" value="Rhomboid-like"/>
    <property type="match status" value="1"/>
</dbReference>
<evidence type="ECO:0000313" key="10">
    <source>
        <dbReference type="Proteomes" id="UP000266934"/>
    </source>
</evidence>
<feature type="transmembrane region" description="Helical" evidence="7">
    <location>
        <begin position="164"/>
        <end position="187"/>
    </location>
</feature>